<sequence>MYDPTSVSGPDPIRSADPRPVVRPPRRRRTALLAGAAGLALITGLGVTGAAFAVNQSSSLAASASASATGTGASASPTVVQDWGYSPYAGGQSGTTSQSPYGYYGYYGSGPSQSGGSSGRSGTSSSSATDAVPASVEQTAGVVTIVSDLPYQNARSAGTGIVLTSDGLILTNNHVVEGSTTTEVTDETTGQSYAATVVGTDATHDIALLQLQDAQGLTTASLDTADAAQTGDAVTAVGNAEGTGDLVAAAGSVTATGQSITAQSETGIEGEALTGLIQVDADIVSGDSGGPLLDSDGQVVGIDTAASSGSAAITGFAIPITTALDIAAQIQQGVETDTIEIGYPGFLGIEVGSSQATSPDRSSRTVTGATAGAVVAGVIAGTPAEDAGLAAGDVVTGVNGTAIASGDQLSSLLADMEPGEQVVLTWVDATGATQQAAVHLTEGPAA</sequence>
<dbReference type="PRINTS" id="PR00834">
    <property type="entry name" value="PROTEASES2C"/>
</dbReference>
<dbReference type="InterPro" id="IPR041489">
    <property type="entry name" value="PDZ_6"/>
</dbReference>
<evidence type="ECO:0000259" key="5">
    <source>
        <dbReference type="PROSITE" id="PS50106"/>
    </source>
</evidence>
<dbReference type="Gene3D" id="2.40.10.120">
    <property type="match status" value="1"/>
</dbReference>
<evidence type="ECO:0000256" key="3">
    <source>
        <dbReference type="SAM" id="MobiDB-lite"/>
    </source>
</evidence>
<dbReference type="InterPro" id="IPR036034">
    <property type="entry name" value="PDZ_sf"/>
</dbReference>
<dbReference type="InterPro" id="IPR001478">
    <property type="entry name" value="PDZ"/>
</dbReference>
<dbReference type="PANTHER" id="PTHR43343">
    <property type="entry name" value="PEPTIDASE S12"/>
    <property type="match status" value="1"/>
</dbReference>
<feature type="domain" description="PDZ" evidence="5">
    <location>
        <begin position="333"/>
        <end position="403"/>
    </location>
</feature>
<dbReference type="AlphaFoldDB" id="A0A1H3MDU9"/>
<dbReference type="GO" id="GO:0004252">
    <property type="term" value="F:serine-type endopeptidase activity"/>
    <property type="evidence" value="ECO:0007669"/>
    <property type="project" value="InterPro"/>
</dbReference>
<dbReference type="GO" id="GO:0006508">
    <property type="term" value="P:proteolysis"/>
    <property type="evidence" value="ECO:0007669"/>
    <property type="project" value="UniProtKB-KW"/>
</dbReference>
<name>A0A1H3MDU9_9MICO</name>
<keyword evidence="4" id="KW-0472">Membrane</keyword>
<organism evidence="6 7">
    <name type="scientific">Herbiconiux ginsengi</name>
    <dbReference type="NCBI Taxonomy" id="381665"/>
    <lineage>
        <taxon>Bacteria</taxon>
        <taxon>Bacillati</taxon>
        <taxon>Actinomycetota</taxon>
        <taxon>Actinomycetes</taxon>
        <taxon>Micrococcales</taxon>
        <taxon>Microbacteriaceae</taxon>
        <taxon>Herbiconiux</taxon>
    </lineage>
</organism>
<dbReference type="SMART" id="SM00228">
    <property type="entry name" value="PDZ"/>
    <property type="match status" value="1"/>
</dbReference>
<dbReference type="Pfam" id="PF17820">
    <property type="entry name" value="PDZ_6"/>
    <property type="match status" value="1"/>
</dbReference>
<accession>A0A1H3MDU9</accession>
<dbReference type="PROSITE" id="PS00135">
    <property type="entry name" value="TRYPSIN_SER"/>
    <property type="match status" value="1"/>
</dbReference>
<dbReference type="STRING" id="381665.SAMN05216554_1384"/>
<evidence type="ECO:0000256" key="2">
    <source>
        <dbReference type="ARBA" id="ARBA00022801"/>
    </source>
</evidence>
<dbReference type="EMBL" id="FNPZ01000001">
    <property type="protein sequence ID" value="SDY74867.1"/>
    <property type="molecule type" value="Genomic_DNA"/>
</dbReference>
<evidence type="ECO:0000256" key="1">
    <source>
        <dbReference type="ARBA" id="ARBA00022670"/>
    </source>
</evidence>
<dbReference type="Proteomes" id="UP000198891">
    <property type="component" value="Unassembled WGS sequence"/>
</dbReference>
<dbReference type="Gene3D" id="2.30.42.10">
    <property type="match status" value="1"/>
</dbReference>
<feature type="region of interest" description="Disordered" evidence="3">
    <location>
        <begin position="112"/>
        <end position="133"/>
    </location>
</feature>
<feature type="compositionally biased region" description="Low complexity" evidence="3">
    <location>
        <begin position="112"/>
        <end position="127"/>
    </location>
</feature>
<dbReference type="InterPro" id="IPR033116">
    <property type="entry name" value="TRYPSIN_SER"/>
</dbReference>
<keyword evidence="2" id="KW-0378">Hydrolase</keyword>
<dbReference type="Pfam" id="PF13365">
    <property type="entry name" value="Trypsin_2"/>
    <property type="match status" value="1"/>
</dbReference>
<dbReference type="RefSeq" id="WP_092550551.1">
    <property type="nucleotide sequence ID" value="NZ_FNPZ01000001.1"/>
</dbReference>
<evidence type="ECO:0000256" key="4">
    <source>
        <dbReference type="SAM" id="Phobius"/>
    </source>
</evidence>
<dbReference type="SUPFAM" id="SSF50156">
    <property type="entry name" value="PDZ domain-like"/>
    <property type="match status" value="1"/>
</dbReference>
<keyword evidence="4" id="KW-0812">Transmembrane</keyword>
<evidence type="ECO:0000313" key="6">
    <source>
        <dbReference type="EMBL" id="SDY74867.1"/>
    </source>
</evidence>
<dbReference type="InterPro" id="IPR009003">
    <property type="entry name" value="Peptidase_S1_PA"/>
</dbReference>
<dbReference type="PROSITE" id="PS50106">
    <property type="entry name" value="PDZ"/>
    <property type="match status" value="1"/>
</dbReference>
<keyword evidence="1 6" id="KW-0645">Protease</keyword>
<protein>
    <submittedName>
        <fullName evidence="6">Serine protease, S1-C subfamily, contains C-terminal PDZ domain</fullName>
    </submittedName>
</protein>
<feature type="region of interest" description="Disordered" evidence="3">
    <location>
        <begin position="1"/>
        <end position="25"/>
    </location>
</feature>
<proteinExistence type="predicted"/>
<evidence type="ECO:0000313" key="7">
    <source>
        <dbReference type="Proteomes" id="UP000198891"/>
    </source>
</evidence>
<dbReference type="OrthoDB" id="73775at2"/>
<dbReference type="InterPro" id="IPR001940">
    <property type="entry name" value="Peptidase_S1C"/>
</dbReference>
<dbReference type="InterPro" id="IPR051201">
    <property type="entry name" value="Chloro_Bact_Ser_Proteases"/>
</dbReference>
<keyword evidence="7" id="KW-1185">Reference proteome</keyword>
<dbReference type="PANTHER" id="PTHR43343:SF3">
    <property type="entry name" value="PROTEASE DO-LIKE 8, CHLOROPLASTIC"/>
    <property type="match status" value="1"/>
</dbReference>
<dbReference type="SUPFAM" id="SSF50494">
    <property type="entry name" value="Trypsin-like serine proteases"/>
    <property type="match status" value="1"/>
</dbReference>
<gene>
    <name evidence="6" type="ORF">SAMN05216554_1384</name>
</gene>
<reference evidence="6 7" key="1">
    <citation type="submission" date="2016-10" db="EMBL/GenBank/DDBJ databases">
        <authorList>
            <person name="de Groot N.N."/>
        </authorList>
    </citation>
    <scope>NUCLEOTIDE SEQUENCE [LARGE SCALE GENOMIC DNA]</scope>
    <source>
        <strain evidence="6 7">CGMCC 4.3491</strain>
    </source>
</reference>
<keyword evidence="4" id="KW-1133">Transmembrane helix</keyword>
<feature type="transmembrane region" description="Helical" evidence="4">
    <location>
        <begin position="31"/>
        <end position="54"/>
    </location>
</feature>